<protein>
    <submittedName>
        <fullName evidence="4">UDP-2,4-diacetamido-2,4, 6-trideoxy-beta-L-altropyranose hydrolase</fullName>
        <ecNumber evidence="4">3.6.1.57</ecNumber>
    </submittedName>
</protein>
<name>A0A6G4QVA5_9CAUL</name>
<dbReference type="SUPFAM" id="SSF53756">
    <property type="entry name" value="UDP-Glycosyltransferase/glycogen phosphorylase"/>
    <property type="match status" value="2"/>
</dbReference>
<feature type="domain" description="Glycosyl transferase family 28 C-terminal" evidence="3">
    <location>
        <begin position="235"/>
        <end position="320"/>
    </location>
</feature>
<dbReference type="Gene3D" id="3.40.50.2000">
    <property type="entry name" value="Glycogen Phosphorylase B"/>
    <property type="match status" value="1"/>
</dbReference>
<feature type="active site" description="Proton acceptor" evidence="1">
    <location>
        <position position="20"/>
    </location>
</feature>
<evidence type="ECO:0000313" key="4">
    <source>
        <dbReference type="EMBL" id="NGM49185.1"/>
    </source>
</evidence>
<dbReference type="InterPro" id="IPR020023">
    <property type="entry name" value="PseG"/>
</dbReference>
<reference evidence="4" key="1">
    <citation type="submission" date="2020-02" db="EMBL/GenBank/DDBJ databases">
        <authorList>
            <person name="Gao J."/>
            <person name="Sun J."/>
        </authorList>
    </citation>
    <scope>NUCLEOTIDE SEQUENCE</scope>
    <source>
        <strain evidence="4">602-2</strain>
    </source>
</reference>
<keyword evidence="4" id="KW-0378">Hydrolase</keyword>
<dbReference type="EMBL" id="JAAKGT010000002">
    <property type="protein sequence ID" value="NGM49185.1"/>
    <property type="molecule type" value="Genomic_DNA"/>
</dbReference>
<evidence type="ECO:0000256" key="1">
    <source>
        <dbReference type="PIRSR" id="PIRSR620023-1"/>
    </source>
</evidence>
<evidence type="ECO:0000256" key="2">
    <source>
        <dbReference type="PIRSR" id="PIRSR620023-2"/>
    </source>
</evidence>
<feature type="binding site" evidence="2">
    <location>
        <position position="256"/>
    </location>
    <ligand>
        <name>substrate</name>
    </ligand>
</feature>
<dbReference type="Gene3D" id="3.40.50.11190">
    <property type="match status" value="1"/>
</dbReference>
<accession>A0A6G4QVA5</accession>
<dbReference type="NCBIfam" id="TIGR03590">
    <property type="entry name" value="PseG"/>
    <property type="match status" value="1"/>
</dbReference>
<dbReference type="GO" id="GO:0016758">
    <property type="term" value="F:hexosyltransferase activity"/>
    <property type="evidence" value="ECO:0007669"/>
    <property type="project" value="InterPro"/>
</dbReference>
<sequence length="351" mass="36213">MAGERILFVVNAGASVGGGHFMRSLNLARALEAGGATCAFAGPPAVTGLIETFASPSLLAATFADEGLVAGAAGLATGYDAIVFDHYDLVAADHRRIAEGRPALVVDDLADRPLAADLLLDAGVTRRAEDYAGLVPAHAELLLGPNHAALSPAFATLRGEALARRAAATQVERVLVSLGLTDVGGITARTVGALLPVLGERALDVVVGGQAPSLPTLREIAAVDPRLTLHVDSRDMPRLTARADLAIGAAGSSSWERCVLGLPTVSLVLADNQREAAQALSDLGAHRSLDGEAVREGLQPAFLALAEDMHAWREMSAAAAKVCDGLGAQRTAERFIALISPRFGNNHATLT</sequence>
<evidence type="ECO:0000259" key="3">
    <source>
        <dbReference type="Pfam" id="PF04101"/>
    </source>
</evidence>
<gene>
    <name evidence="4" type="primary">pseG</name>
    <name evidence="4" type="ORF">G5B46_06160</name>
</gene>
<dbReference type="EC" id="3.6.1.57" evidence="4"/>
<dbReference type="Pfam" id="PF04101">
    <property type="entry name" value="Glyco_tran_28_C"/>
    <property type="match status" value="1"/>
</dbReference>
<dbReference type="InterPro" id="IPR007235">
    <property type="entry name" value="Glyco_trans_28_C"/>
</dbReference>
<proteinExistence type="predicted"/>
<dbReference type="AlphaFoldDB" id="A0A6G4QVA5"/>
<dbReference type="GO" id="GO:0016787">
    <property type="term" value="F:hydrolase activity"/>
    <property type="evidence" value="ECO:0007669"/>
    <property type="project" value="UniProtKB-KW"/>
</dbReference>
<dbReference type="RefSeq" id="WP_165257031.1">
    <property type="nucleotide sequence ID" value="NZ_JAAKGT010000002.1"/>
</dbReference>
<comment type="caution">
    <text evidence="4">The sequence shown here is derived from an EMBL/GenBank/DDBJ whole genome shotgun (WGS) entry which is preliminary data.</text>
</comment>
<organism evidence="4">
    <name type="scientific">Caulobacter sp. 602-2</name>
    <dbReference type="NCBI Taxonomy" id="2710887"/>
    <lineage>
        <taxon>Bacteria</taxon>
        <taxon>Pseudomonadati</taxon>
        <taxon>Pseudomonadota</taxon>
        <taxon>Alphaproteobacteria</taxon>
        <taxon>Caulobacterales</taxon>
        <taxon>Caulobacteraceae</taxon>
        <taxon>Caulobacter</taxon>
    </lineage>
</organism>